<keyword evidence="2" id="KW-1185">Reference proteome</keyword>
<dbReference type="AlphaFoldDB" id="A0A4R8MVI4"/>
<organism evidence="1 2">
    <name type="scientific">Leptospira meyeri</name>
    <dbReference type="NCBI Taxonomy" id="29508"/>
    <lineage>
        <taxon>Bacteria</taxon>
        <taxon>Pseudomonadati</taxon>
        <taxon>Spirochaetota</taxon>
        <taxon>Spirochaetia</taxon>
        <taxon>Leptospirales</taxon>
        <taxon>Leptospiraceae</taxon>
        <taxon>Leptospira</taxon>
    </lineage>
</organism>
<evidence type="ECO:0000313" key="1">
    <source>
        <dbReference type="EMBL" id="TDY73540.1"/>
    </source>
</evidence>
<comment type="caution">
    <text evidence="1">The sequence shown here is derived from an EMBL/GenBank/DDBJ whole genome shotgun (WGS) entry which is preliminary data.</text>
</comment>
<accession>A0A4R8MVI4</accession>
<dbReference type="Proteomes" id="UP000294684">
    <property type="component" value="Unassembled WGS sequence"/>
</dbReference>
<gene>
    <name evidence="1" type="ORF">CLV96_2574</name>
</gene>
<protein>
    <submittedName>
        <fullName evidence="1">Uncharacterized protein</fullName>
    </submittedName>
</protein>
<name>A0A4R8MVI4_LEPME</name>
<dbReference type="EMBL" id="SORO01000001">
    <property type="protein sequence ID" value="TDY73540.1"/>
    <property type="molecule type" value="Genomic_DNA"/>
</dbReference>
<proteinExistence type="predicted"/>
<sequence length="39" mass="4608">MKNKMGIESLVFIECFATYFKKTKIRFFVEKQYEVGPVG</sequence>
<evidence type="ECO:0000313" key="2">
    <source>
        <dbReference type="Proteomes" id="UP000294684"/>
    </source>
</evidence>
<reference evidence="1 2" key="1">
    <citation type="submission" date="2019-03" db="EMBL/GenBank/DDBJ databases">
        <title>Genomic Encyclopedia of Archaeal and Bacterial Type Strains, Phase II (KMG-II): from individual species to whole genera.</title>
        <authorList>
            <person name="Goeker M."/>
        </authorList>
    </citation>
    <scope>NUCLEOTIDE SEQUENCE [LARGE SCALE GENOMIC DNA]</scope>
    <source>
        <strain evidence="1 2">DSM 21537</strain>
    </source>
</reference>